<dbReference type="EMBL" id="CAEZXP010000001">
    <property type="protein sequence ID" value="CAB4683498.1"/>
    <property type="molecule type" value="Genomic_DNA"/>
</dbReference>
<reference evidence="3" key="1">
    <citation type="submission" date="2020-05" db="EMBL/GenBank/DDBJ databases">
        <authorList>
            <person name="Chiriac C."/>
            <person name="Salcher M."/>
            <person name="Ghai R."/>
            <person name="Kavagutti S V."/>
        </authorList>
    </citation>
    <scope>NUCLEOTIDE SEQUENCE</scope>
</reference>
<organism evidence="3">
    <name type="scientific">freshwater metagenome</name>
    <dbReference type="NCBI Taxonomy" id="449393"/>
    <lineage>
        <taxon>unclassified sequences</taxon>
        <taxon>metagenomes</taxon>
        <taxon>ecological metagenomes</taxon>
    </lineage>
</organism>
<keyword evidence="1" id="KW-0436">Ligase</keyword>
<accession>A0A6J6NEL1</accession>
<evidence type="ECO:0000313" key="3">
    <source>
        <dbReference type="EMBL" id="CAB4683498.1"/>
    </source>
</evidence>
<dbReference type="Pfam" id="PF03099">
    <property type="entry name" value="BPL_LplA_LipB"/>
    <property type="match status" value="1"/>
</dbReference>
<dbReference type="Gene3D" id="3.30.930.10">
    <property type="entry name" value="Bira Bifunctional Protein, Domain 2"/>
    <property type="match status" value="1"/>
</dbReference>
<evidence type="ECO:0000259" key="2">
    <source>
        <dbReference type="PROSITE" id="PS51733"/>
    </source>
</evidence>
<dbReference type="InterPro" id="IPR045864">
    <property type="entry name" value="aa-tRNA-synth_II/BPL/LPL"/>
</dbReference>
<dbReference type="GO" id="GO:0004077">
    <property type="term" value="F:biotin--[biotin carboxyl-carrier protein] ligase activity"/>
    <property type="evidence" value="ECO:0007669"/>
    <property type="project" value="InterPro"/>
</dbReference>
<dbReference type="NCBIfam" id="TIGR00121">
    <property type="entry name" value="birA_ligase"/>
    <property type="match status" value="1"/>
</dbReference>
<dbReference type="PANTHER" id="PTHR12835:SF5">
    <property type="entry name" value="BIOTIN--PROTEIN LIGASE"/>
    <property type="match status" value="1"/>
</dbReference>
<name>A0A6J6NEL1_9ZZZZ</name>
<feature type="domain" description="BPL/LPL catalytic" evidence="2">
    <location>
        <begin position="40"/>
        <end position="199"/>
    </location>
</feature>
<gene>
    <name evidence="3" type="ORF">UFOPK2399_00114</name>
</gene>
<dbReference type="InterPro" id="IPR004143">
    <property type="entry name" value="BPL_LPL_catalytic"/>
</dbReference>
<sequence length="199" mass="21472">MNGARHLTFDGWRHLRVARHPYSSSVHLTPEVVTPQLRGLFGRPYVYAVETESTQHLAPADAPHGTVALAEHQTKGRGRLGRVWVDEPSTGLKFSVTLRPPQPVARWPEITLVAAAAVSGAIPGSTIKHPNDVLLNGLKVAGILADATDRVVLGIGINVGSTPWPDSGYVNADRLELLVEILERLEAGYDAWAAQLTDS</sequence>
<dbReference type="GO" id="GO:0005737">
    <property type="term" value="C:cytoplasm"/>
    <property type="evidence" value="ECO:0007669"/>
    <property type="project" value="TreeGrafter"/>
</dbReference>
<dbReference type="AlphaFoldDB" id="A0A6J6NEL1"/>
<evidence type="ECO:0000256" key="1">
    <source>
        <dbReference type="ARBA" id="ARBA00022598"/>
    </source>
</evidence>
<proteinExistence type="predicted"/>
<dbReference type="PROSITE" id="PS51733">
    <property type="entry name" value="BPL_LPL_CATALYTIC"/>
    <property type="match status" value="1"/>
</dbReference>
<protein>
    <submittedName>
        <fullName evidence="3">Unannotated protein</fullName>
    </submittedName>
</protein>
<dbReference type="PANTHER" id="PTHR12835">
    <property type="entry name" value="BIOTIN PROTEIN LIGASE"/>
    <property type="match status" value="1"/>
</dbReference>
<dbReference type="SUPFAM" id="SSF55681">
    <property type="entry name" value="Class II aaRS and biotin synthetases"/>
    <property type="match status" value="1"/>
</dbReference>
<dbReference type="CDD" id="cd16442">
    <property type="entry name" value="BPL"/>
    <property type="match status" value="1"/>
</dbReference>
<dbReference type="InterPro" id="IPR004408">
    <property type="entry name" value="Biotin_CoA_COase_ligase"/>
</dbReference>